<evidence type="ECO:0000313" key="1">
    <source>
        <dbReference type="EMBL" id="SDX92532.1"/>
    </source>
</evidence>
<dbReference type="Gene3D" id="3.90.550.10">
    <property type="entry name" value="Spore Coat Polysaccharide Biosynthesis Protein SpsA, Chain A"/>
    <property type="match status" value="1"/>
</dbReference>
<dbReference type="EMBL" id="FNNI01000008">
    <property type="protein sequence ID" value="SDX92532.1"/>
    <property type="molecule type" value="Genomic_DNA"/>
</dbReference>
<reference evidence="1 2" key="1">
    <citation type="submission" date="2016-10" db="EMBL/GenBank/DDBJ databases">
        <authorList>
            <person name="de Groot N.N."/>
        </authorList>
    </citation>
    <scope>NUCLEOTIDE SEQUENCE [LARGE SCALE GENOMIC DNA]</scope>
    <source>
        <strain evidence="1 2">DSM 19219</strain>
    </source>
</reference>
<dbReference type="OrthoDB" id="9069044at2"/>
<dbReference type="AlphaFoldDB" id="A0A1H3FNA9"/>
<gene>
    <name evidence="1" type="ORF">SAMN05443545_10895</name>
</gene>
<organism evidence="1 2">
    <name type="scientific">Aidingimonas halophila</name>
    <dbReference type="NCBI Taxonomy" id="574349"/>
    <lineage>
        <taxon>Bacteria</taxon>
        <taxon>Pseudomonadati</taxon>
        <taxon>Pseudomonadota</taxon>
        <taxon>Gammaproteobacteria</taxon>
        <taxon>Oceanospirillales</taxon>
        <taxon>Halomonadaceae</taxon>
        <taxon>Aidingimonas</taxon>
    </lineage>
</organism>
<accession>A0A1H3FNA9</accession>
<dbReference type="STRING" id="574349.SAMN05443545_10895"/>
<evidence type="ECO:0008006" key="3">
    <source>
        <dbReference type="Google" id="ProtNLM"/>
    </source>
</evidence>
<proteinExistence type="predicted"/>
<dbReference type="RefSeq" id="WP_092571436.1">
    <property type="nucleotide sequence ID" value="NZ_BMXH01000015.1"/>
</dbReference>
<dbReference type="SUPFAM" id="SSF53448">
    <property type="entry name" value="Nucleotide-diphospho-sugar transferases"/>
    <property type="match status" value="1"/>
</dbReference>
<keyword evidence="2" id="KW-1185">Reference proteome</keyword>
<name>A0A1H3FNA9_9GAMM</name>
<protein>
    <recommendedName>
        <fullName evidence="3">Glycosyltransferase family 2 protein</fullName>
    </recommendedName>
</protein>
<evidence type="ECO:0000313" key="2">
    <source>
        <dbReference type="Proteomes" id="UP000198500"/>
    </source>
</evidence>
<dbReference type="Proteomes" id="UP000198500">
    <property type="component" value="Unassembled WGS sequence"/>
</dbReference>
<sequence>MNGYCIIVDTGLMASRLPRCLATLRNAIQHFPGRTDVRVVSHSHNARLATLSRRFGARFEAFEQGSIGARGNAAVSQSPGEALVFLAPRSKLGTNWLSDADRLLSEHAWDAVVFKAPRHDRTRGLRRLWRTPLMPGTLCVRRQWFERIGGFDPTLDDTAYQDLIDRLRACQARVIEVTL</sequence>
<dbReference type="InterPro" id="IPR029044">
    <property type="entry name" value="Nucleotide-diphossugar_trans"/>
</dbReference>